<evidence type="ECO:0008006" key="3">
    <source>
        <dbReference type="Google" id="ProtNLM"/>
    </source>
</evidence>
<dbReference type="Pfam" id="PF20027">
    <property type="entry name" value="DUF6435"/>
    <property type="match status" value="1"/>
</dbReference>
<accession>A0A8J3CVE0</accession>
<proteinExistence type="predicted"/>
<protein>
    <recommendedName>
        <fullName evidence="3">Lacal_2735 family protein</fullName>
    </recommendedName>
</protein>
<comment type="caution">
    <text evidence="1">The sequence shown here is derived from an EMBL/GenBank/DDBJ whole genome shotgun (WGS) entry which is preliminary data.</text>
</comment>
<organism evidence="1 2">
    <name type="scientific">Mongoliitalea lutea</name>
    <dbReference type="NCBI Taxonomy" id="849756"/>
    <lineage>
        <taxon>Bacteria</taxon>
        <taxon>Pseudomonadati</taxon>
        <taxon>Bacteroidota</taxon>
        <taxon>Cytophagia</taxon>
        <taxon>Cytophagales</taxon>
        <taxon>Cyclobacteriaceae</taxon>
        <taxon>Mongoliitalea</taxon>
    </lineage>
</organism>
<dbReference type="NCBIfam" id="NF033487">
    <property type="entry name" value="Lacal_2735_fam"/>
    <property type="match status" value="1"/>
</dbReference>
<reference evidence="1" key="1">
    <citation type="journal article" date="2014" name="Int. J. Syst. Evol. Microbiol.">
        <title>Complete genome sequence of Corynebacterium casei LMG S-19264T (=DSM 44701T), isolated from a smear-ripened cheese.</title>
        <authorList>
            <consortium name="US DOE Joint Genome Institute (JGI-PGF)"/>
            <person name="Walter F."/>
            <person name="Albersmeier A."/>
            <person name="Kalinowski J."/>
            <person name="Ruckert C."/>
        </authorList>
    </citation>
    <scope>NUCLEOTIDE SEQUENCE</scope>
    <source>
        <strain evidence="1">KCTC 23224</strain>
    </source>
</reference>
<dbReference type="EMBL" id="BMYF01000005">
    <property type="protein sequence ID" value="GHB31581.1"/>
    <property type="molecule type" value="Genomic_DNA"/>
</dbReference>
<dbReference type="Proteomes" id="UP000642809">
    <property type="component" value="Unassembled WGS sequence"/>
</dbReference>
<reference evidence="1" key="2">
    <citation type="submission" date="2020-09" db="EMBL/GenBank/DDBJ databases">
        <authorList>
            <person name="Sun Q."/>
            <person name="Kim S."/>
        </authorList>
    </citation>
    <scope>NUCLEOTIDE SEQUENCE</scope>
    <source>
        <strain evidence="1">KCTC 23224</strain>
    </source>
</reference>
<keyword evidence="2" id="KW-1185">Reference proteome</keyword>
<gene>
    <name evidence="1" type="ORF">GCM10008106_10560</name>
</gene>
<dbReference type="AlphaFoldDB" id="A0A8J3CVE0"/>
<name>A0A8J3CVE0_9BACT</name>
<dbReference type="InterPro" id="IPR045493">
    <property type="entry name" value="DUF6435"/>
</dbReference>
<evidence type="ECO:0000313" key="1">
    <source>
        <dbReference type="EMBL" id="GHB31581.1"/>
    </source>
</evidence>
<sequence>MITKKAMFGLFKKKSEVEKLQDEYKSLLEKSHKISHSNRAAADKLMAEAEEIAKKIDALKK</sequence>
<evidence type="ECO:0000313" key="2">
    <source>
        <dbReference type="Proteomes" id="UP000642809"/>
    </source>
</evidence>